<dbReference type="CDD" id="cd00519">
    <property type="entry name" value="Lipase_3"/>
    <property type="match status" value="1"/>
</dbReference>
<proteinExistence type="inferred from homology"/>
<evidence type="ECO:0000256" key="2">
    <source>
        <dbReference type="ARBA" id="ARBA00022801"/>
    </source>
</evidence>
<keyword evidence="3 5" id="KW-0442">Lipid degradation</keyword>
<comment type="caution">
    <text evidence="7">The sequence shown here is derived from an EMBL/GenBank/DDBJ whole genome shotgun (WGS) entry which is preliminary data.</text>
</comment>
<dbReference type="GO" id="GO:0008970">
    <property type="term" value="F:phospholipase A1 activity"/>
    <property type="evidence" value="ECO:0007669"/>
    <property type="project" value="UniProtKB-UniRule"/>
</dbReference>
<dbReference type="EMBL" id="JABFUD020000017">
    <property type="protein sequence ID" value="KAI5067775.1"/>
    <property type="molecule type" value="Genomic_DNA"/>
</dbReference>
<dbReference type="Pfam" id="PF01764">
    <property type="entry name" value="Lipase_3"/>
    <property type="match status" value="1"/>
</dbReference>
<gene>
    <name evidence="7" type="ORF">GOP47_0018303</name>
</gene>
<dbReference type="PANTHER" id="PTHR31828">
    <property type="entry name" value="PHOSPHOLIPASE A1-IIGAMMA"/>
    <property type="match status" value="1"/>
</dbReference>
<dbReference type="OrthoDB" id="438440at2759"/>
<reference evidence="7" key="1">
    <citation type="submission" date="2021-01" db="EMBL/GenBank/DDBJ databases">
        <title>Adiantum capillus-veneris genome.</title>
        <authorList>
            <person name="Fang Y."/>
            <person name="Liao Q."/>
        </authorList>
    </citation>
    <scope>NUCLEOTIDE SEQUENCE</scope>
    <source>
        <strain evidence="7">H3</strain>
        <tissue evidence="7">Leaf</tissue>
    </source>
</reference>
<evidence type="ECO:0000256" key="1">
    <source>
        <dbReference type="ARBA" id="ARBA00010701"/>
    </source>
</evidence>
<feature type="domain" description="Fungal lipase-type" evidence="6">
    <location>
        <begin position="153"/>
        <end position="366"/>
    </location>
</feature>
<dbReference type="Proteomes" id="UP000886520">
    <property type="component" value="Chromosome 17"/>
</dbReference>
<organism evidence="7 8">
    <name type="scientific">Adiantum capillus-veneris</name>
    <name type="common">Maidenhair fern</name>
    <dbReference type="NCBI Taxonomy" id="13818"/>
    <lineage>
        <taxon>Eukaryota</taxon>
        <taxon>Viridiplantae</taxon>
        <taxon>Streptophyta</taxon>
        <taxon>Embryophyta</taxon>
        <taxon>Tracheophyta</taxon>
        <taxon>Polypodiopsida</taxon>
        <taxon>Polypodiidae</taxon>
        <taxon>Polypodiales</taxon>
        <taxon>Pteridineae</taxon>
        <taxon>Pteridaceae</taxon>
        <taxon>Vittarioideae</taxon>
        <taxon>Adiantum</taxon>
    </lineage>
</organism>
<evidence type="ECO:0000313" key="7">
    <source>
        <dbReference type="EMBL" id="KAI5067775.1"/>
    </source>
</evidence>
<dbReference type="SUPFAM" id="SSF53474">
    <property type="entry name" value="alpha/beta-Hydrolases"/>
    <property type="match status" value="1"/>
</dbReference>
<dbReference type="EC" id="3.1.1.-" evidence="5"/>
<evidence type="ECO:0000256" key="5">
    <source>
        <dbReference type="RuleBase" id="RU367093"/>
    </source>
</evidence>
<dbReference type="GO" id="GO:0016042">
    <property type="term" value="P:lipid catabolic process"/>
    <property type="evidence" value="ECO:0007669"/>
    <property type="project" value="UniProtKB-UniRule"/>
</dbReference>
<evidence type="ECO:0000259" key="6">
    <source>
        <dbReference type="Pfam" id="PF01764"/>
    </source>
</evidence>
<dbReference type="AlphaFoldDB" id="A0A9D4UH36"/>
<dbReference type="PANTHER" id="PTHR31828:SF10">
    <property type="entry name" value="PHOSPHOLIPASE A1-IIDELTA"/>
    <property type="match status" value="1"/>
</dbReference>
<evidence type="ECO:0000256" key="3">
    <source>
        <dbReference type="ARBA" id="ARBA00022963"/>
    </source>
</evidence>
<sequence>MEEARYQASSAAGKAELPPLSERWREIQGLHHWEGLLQPLDLELRRNIIRYGEFNQAIYDAFDSETHSKYVGSSKYSKEELFQKVGLQPDDEEDIWGYQVSRYLYATATSHILGRFFLSSRSKEAWSKESNWIGYVAIATDKGKEWLGRRDIVIVWRGTLRLFEWIDDFHVQKSNVEDFLPPDDDDDENHWYDSLKEMAGDQKQGLFDFHKDDVTDLLPPEEKRKDEHHWYDMLLKRGEPQPRVEKGWLLIYTSSDTRSHYTQESAREQVLNELKYLLKKYEDEDVSITVIGHSLGASLAVLNAYDIAENGLNLREGREPVLVSAVVFGCPLVGDAAFKKRCKELDGLRILRVKNRNDLIALYPPTLMGYREVGEELLVDHRKSPFVNQKSRTIGDWHNLEAHLHLVAGTHGPDRPFRLVVDRDPALINKSCNFLSSELRIPASWWQDRFKGLIKDPVTNTWHLPDRDVHRVPQPETMREL</sequence>
<dbReference type="InterPro" id="IPR033556">
    <property type="entry name" value="PLA"/>
</dbReference>
<comment type="similarity">
    <text evidence="1 5">Belongs to the AB hydrolase superfamily. Lipase family.</text>
</comment>
<evidence type="ECO:0000256" key="4">
    <source>
        <dbReference type="ARBA" id="ARBA00023098"/>
    </source>
</evidence>
<name>A0A9D4UH36_ADICA</name>
<evidence type="ECO:0000313" key="8">
    <source>
        <dbReference type="Proteomes" id="UP000886520"/>
    </source>
</evidence>
<keyword evidence="4 5" id="KW-0443">Lipid metabolism</keyword>
<keyword evidence="2 5" id="KW-0378">Hydrolase</keyword>
<accession>A0A9D4UH36</accession>
<dbReference type="Gene3D" id="3.40.50.1820">
    <property type="entry name" value="alpha/beta hydrolase"/>
    <property type="match status" value="1"/>
</dbReference>
<dbReference type="InterPro" id="IPR002921">
    <property type="entry name" value="Fungal_lipase-type"/>
</dbReference>
<comment type="function">
    <text evidence="5">Acylhydrolase that catalyzes the hydrolysis of phospholipids at the sn-1 position.</text>
</comment>
<keyword evidence="8" id="KW-1185">Reference proteome</keyword>
<dbReference type="InterPro" id="IPR029058">
    <property type="entry name" value="AB_hydrolase_fold"/>
</dbReference>
<protein>
    <recommendedName>
        <fullName evidence="5">Phospholipase A1</fullName>
        <ecNumber evidence="5">3.1.1.-</ecNumber>
    </recommendedName>
</protein>